<dbReference type="AlphaFoldDB" id="K9UJ30"/>
<organism evidence="1 2">
    <name type="scientific">Chamaesiphon minutus (strain ATCC 27169 / PCC 6605)</name>
    <dbReference type="NCBI Taxonomy" id="1173020"/>
    <lineage>
        <taxon>Bacteria</taxon>
        <taxon>Bacillati</taxon>
        <taxon>Cyanobacteriota</taxon>
        <taxon>Cyanophyceae</taxon>
        <taxon>Gomontiellales</taxon>
        <taxon>Chamaesiphonaceae</taxon>
        <taxon>Chamaesiphon</taxon>
    </lineage>
</organism>
<dbReference type="Proteomes" id="UP000010366">
    <property type="component" value="Chromosome"/>
</dbReference>
<name>K9UJ30_CHAP6</name>
<dbReference type="HOGENOM" id="CLU_2599624_0_0_3"/>
<keyword evidence="2" id="KW-1185">Reference proteome</keyword>
<gene>
    <name evidence="1" type="ORF">Cha6605_3459</name>
</gene>
<evidence type="ECO:0000313" key="1">
    <source>
        <dbReference type="EMBL" id="AFY94451.1"/>
    </source>
</evidence>
<dbReference type="RefSeq" id="WP_015160581.1">
    <property type="nucleotide sequence ID" value="NC_019697.1"/>
</dbReference>
<sequence>MPTICWFFIVGIEIVNLEERFVGYANAKGVPWRIKSRLVLQSPPVLSHFHGRETRPECAATRTELLVRVGGLCNISSGF</sequence>
<proteinExistence type="predicted"/>
<accession>K9UJ30</accession>
<protein>
    <submittedName>
        <fullName evidence="1">Uncharacterized protein</fullName>
    </submittedName>
</protein>
<reference evidence="1 2" key="1">
    <citation type="submission" date="2012-05" db="EMBL/GenBank/DDBJ databases">
        <title>Finished chromosome of genome of Chamaesiphon sp. PCC 6605.</title>
        <authorList>
            <consortium name="US DOE Joint Genome Institute"/>
            <person name="Gugger M."/>
            <person name="Coursin T."/>
            <person name="Rippka R."/>
            <person name="Tandeau De Marsac N."/>
            <person name="Huntemann M."/>
            <person name="Wei C.-L."/>
            <person name="Han J."/>
            <person name="Detter J.C."/>
            <person name="Han C."/>
            <person name="Tapia R."/>
            <person name="Chen A."/>
            <person name="Kyrpides N."/>
            <person name="Mavromatis K."/>
            <person name="Markowitz V."/>
            <person name="Szeto E."/>
            <person name="Ivanova N."/>
            <person name="Pagani I."/>
            <person name="Pati A."/>
            <person name="Goodwin L."/>
            <person name="Nordberg H.P."/>
            <person name="Cantor M.N."/>
            <person name="Hua S.X."/>
            <person name="Woyke T."/>
            <person name="Kerfeld C.A."/>
        </authorList>
    </citation>
    <scope>NUCLEOTIDE SEQUENCE [LARGE SCALE GENOMIC DNA]</scope>
    <source>
        <strain evidence="2">ATCC 27169 / PCC 6605</strain>
    </source>
</reference>
<dbReference type="EMBL" id="CP003600">
    <property type="protein sequence ID" value="AFY94451.1"/>
    <property type="molecule type" value="Genomic_DNA"/>
</dbReference>
<dbReference type="KEGG" id="cmp:Cha6605_3459"/>
<evidence type="ECO:0000313" key="2">
    <source>
        <dbReference type="Proteomes" id="UP000010366"/>
    </source>
</evidence>